<accession>A0A7C4HDN3</accession>
<organism evidence="2">
    <name type="scientific">Staphylothermus marinus</name>
    <dbReference type="NCBI Taxonomy" id="2280"/>
    <lineage>
        <taxon>Archaea</taxon>
        <taxon>Thermoproteota</taxon>
        <taxon>Thermoprotei</taxon>
        <taxon>Desulfurococcales</taxon>
        <taxon>Desulfurococcaceae</taxon>
        <taxon>Staphylothermus</taxon>
    </lineage>
</organism>
<feature type="transmembrane region" description="Helical" evidence="1">
    <location>
        <begin position="35"/>
        <end position="56"/>
    </location>
</feature>
<evidence type="ECO:0000256" key="1">
    <source>
        <dbReference type="SAM" id="Phobius"/>
    </source>
</evidence>
<reference evidence="2" key="1">
    <citation type="journal article" date="2020" name="mSystems">
        <title>Genome- and Community-Level Interaction Insights into Carbon Utilization and Element Cycling Functions of Hydrothermarchaeota in Hydrothermal Sediment.</title>
        <authorList>
            <person name="Zhou Z."/>
            <person name="Liu Y."/>
            <person name="Xu W."/>
            <person name="Pan J."/>
            <person name="Luo Z.H."/>
            <person name="Li M."/>
        </authorList>
    </citation>
    <scope>NUCLEOTIDE SEQUENCE [LARGE SCALE GENOMIC DNA]</scope>
    <source>
        <strain evidence="2">SpSt-642</strain>
    </source>
</reference>
<name>A0A7C4HDN3_STAMA</name>
<feature type="transmembrane region" description="Helical" evidence="1">
    <location>
        <begin position="247"/>
        <end position="264"/>
    </location>
</feature>
<feature type="transmembrane region" description="Helical" evidence="1">
    <location>
        <begin position="137"/>
        <end position="158"/>
    </location>
</feature>
<feature type="transmembrane region" description="Helical" evidence="1">
    <location>
        <begin position="184"/>
        <end position="204"/>
    </location>
</feature>
<evidence type="ECO:0000313" key="2">
    <source>
        <dbReference type="EMBL" id="HGM58471.1"/>
    </source>
</evidence>
<protein>
    <recommendedName>
        <fullName evidence="3">Stage II sporulation protein M</fullName>
    </recommendedName>
</protein>
<comment type="caution">
    <text evidence="2">The sequence shown here is derived from an EMBL/GenBank/DDBJ whole genome shotgun (WGS) entry which is preliminary data.</text>
</comment>
<keyword evidence="1" id="KW-0812">Transmembrane</keyword>
<feature type="transmembrane region" description="Helical" evidence="1">
    <location>
        <begin position="345"/>
        <end position="362"/>
    </location>
</feature>
<feature type="transmembrane region" description="Helical" evidence="1">
    <location>
        <begin position="398"/>
        <end position="419"/>
    </location>
</feature>
<sequence length="457" mass="51996">MDNEVFQETSSKLYMLVKNIVFKKEPIIPYMLPGFFLSISLFSLIIIITMVFITVLEGKDLNGIMNQVLSYGRFAQLYIGYVLLSAVFSYRCSSLITKHLIDSGITSYYWLRESNDYESIKTLYFTGLFRRNIPSPITVLVLTIVTFGFAYPFILYVLEKNLRNHASGEEKKFLNKSITNEIDVSNLLLDIVLTIITLGLYMILLSSRPIRVYNRHISIVHSSHPHRPLSFSDTDYRELTVLLPKSSIFQIAIVFLTTSLISILHFIRISVYIIAPFVFGIFIYMASLINSEKSFAKQVLYTLLATYLVFTLSTIIGFTGFDMYYNLLKSFQSQTESLVKDFNQILVYIYVNNLTISLLSLIPYFGSIFIGSGLSNAGLIYGVFLADSILIRNNYTPLILFILPHSLLELLSYSLFISLSTRLFKTSNVSIVSKLLISMILLFIAALVETLTIGISR</sequence>
<evidence type="ECO:0008006" key="3">
    <source>
        <dbReference type="Google" id="ProtNLM"/>
    </source>
</evidence>
<dbReference type="EMBL" id="DTBJ01000018">
    <property type="protein sequence ID" value="HGM58471.1"/>
    <property type="molecule type" value="Genomic_DNA"/>
</dbReference>
<gene>
    <name evidence="2" type="ORF">ENU14_02645</name>
</gene>
<feature type="transmembrane region" description="Helical" evidence="1">
    <location>
        <begin position="301"/>
        <end position="325"/>
    </location>
</feature>
<feature type="transmembrane region" description="Helical" evidence="1">
    <location>
        <begin position="271"/>
        <end position="289"/>
    </location>
</feature>
<feature type="transmembrane region" description="Helical" evidence="1">
    <location>
        <begin position="68"/>
        <end position="90"/>
    </location>
</feature>
<feature type="transmembrane region" description="Helical" evidence="1">
    <location>
        <begin position="368"/>
        <end position="386"/>
    </location>
</feature>
<proteinExistence type="predicted"/>
<keyword evidence="1" id="KW-0472">Membrane</keyword>
<feature type="transmembrane region" description="Helical" evidence="1">
    <location>
        <begin position="431"/>
        <end position="455"/>
    </location>
</feature>
<dbReference type="AlphaFoldDB" id="A0A7C4HDN3"/>
<keyword evidence="1" id="KW-1133">Transmembrane helix</keyword>